<accession>A0A1E3XFV0</accession>
<feature type="domain" description="KilA-N DNA-binding" evidence="2">
    <location>
        <begin position="17"/>
        <end position="100"/>
    </location>
</feature>
<reference evidence="3 4" key="1">
    <citation type="submission" date="2016-07" db="EMBL/GenBank/DDBJ databases">
        <title>Draft genome of Scalindua rubra, obtained from a brine-seawater interface in the Red Sea, sheds light on salt adaptation in anammox bacteria.</title>
        <authorList>
            <person name="Speth D.R."/>
            <person name="Lagkouvardos I."/>
            <person name="Wang Y."/>
            <person name="Qian P.-Y."/>
            <person name="Dutilh B.E."/>
            <person name="Jetten M.S."/>
        </authorList>
    </citation>
    <scope>NUCLEOTIDE SEQUENCE [LARGE SCALE GENOMIC DNA]</scope>
    <source>
        <strain evidence="3">BSI-1</strain>
    </source>
</reference>
<name>A0A1E3XFV0_9BACT</name>
<dbReference type="InterPro" id="IPR018873">
    <property type="entry name" value="KilA-N_DNA-bd_domain"/>
</dbReference>
<gene>
    <name evidence="3" type="ORF">SCARUB_00388</name>
</gene>
<keyword evidence="1" id="KW-0175">Coiled coil</keyword>
<proteinExistence type="predicted"/>
<evidence type="ECO:0000256" key="1">
    <source>
        <dbReference type="SAM" id="Coils"/>
    </source>
</evidence>
<dbReference type="PATRIC" id="fig|1872076.5.peg.436"/>
<evidence type="ECO:0000313" key="4">
    <source>
        <dbReference type="Proteomes" id="UP000094056"/>
    </source>
</evidence>
<dbReference type="EMBL" id="MAYW01000005">
    <property type="protein sequence ID" value="ODS34512.1"/>
    <property type="molecule type" value="Genomic_DNA"/>
</dbReference>
<evidence type="ECO:0000313" key="3">
    <source>
        <dbReference type="EMBL" id="ODS34512.1"/>
    </source>
</evidence>
<dbReference type="AlphaFoldDB" id="A0A1E3XFV0"/>
<sequence>MKKSKTALIPQETIEGKILLIRGKKVMLDRDLAMLYGVETGILKRAVSRNIERFPDDFMFCLTKEEFNNLRCQFGTSSWGGARYLPYAFTEQGVAMLSSVLRSKIAVQVNIQIMRAFVKLREILSTNKELAHKLSQLERKIERHDVEIQAIFKAIRQLMTPPEKPKGKICFRIDKK</sequence>
<organism evidence="3 4">
    <name type="scientific">Candidatus Scalindua rubra</name>
    <dbReference type="NCBI Taxonomy" id="1872076"/>
    <lineage>
        <taxon>Bacteria</taxon>
        <taxon>Pseudomonadati</taxon>
        <taxon>Planctomycetota</taxon>
        <taxon>Candidatus Brocadiia</taxon>
        <taxon>Candidatus Brocadiales</taxon>
        <taxon>Candidatus Scalinduaceae</taxon>
        <taxon>Candidatus Scalindua</taxon>
    </lineage>
</organism>
<feature type="coiled-coil region" evidence="1">
    <location>
        <begin position="120"/>
        <end position="154"/>
    </location>
</feature>
<dbReference type="Proteomes" id="UP000094056">
    <property type="component" value="Unassembled WGS sequence"/>
</dbReference>
<comment type="caution">
    <text evidence="3">The sequence shown here is derived from an EMBL/GenBank/DDBJ whole genome shotgun (WGS) entry which is preliminary data.</text>
</comment>
<dbReference type="Pfam" id="PF10543">
    <property type="entry name" value="ORF6N"/>
    <property type="match status" value="1"/>
</dbReference>
<protein>
    <submittedName>
        <fullName evidence="3">ORF6N domain protein</fullName>
    </submittedName>
</protein>
<evidence type="ECO:0000259" key="2">
    <source>
        <dbReference type="Pfam" id="PF10543"/>
    </source>
</evidence>